<comment type="caution">
    <text evidence="1">The sequence shown here is derived from an EMBL/GenBank/DDBJ whole genome shotgun (WGS) entry which is preliminary data.</text>
</comment>
<dbReference type="NCBIfam" id="NF047352">
    <property type="entry name" value="P_loop_sacsin"/>
    <property type="match status" value="1"/>
</dbReference>
<keyword evidence="2" id="KW-1185">Reference proteome</keyword>
<dbReference type="Gene3D" id="3.30.565.10">
    <property type="entry name" value="Histidine kinase-like ATPase, C-terminal domain"/>
    <property type="match status" value="1"/>
</dbReference>
<evidence type="ECO:0000313" key="1">
    <source>
        <dbReference type="EMBL" id="KAF4467775.1"/>
    </source>
</evidence>
<dbReference type="InterPro" id="IPR052957">
    <property type="entry name" value="Auxin_embryo_med"/>
</dbReference>
<evidence type="ECO:0000313" key="2">
    <source>
        <dbReference type="Proteomes" id="UP000554235"/>
    </source>
</evidence>
<dbReference type="PANTHER" id="PTHR32387:SF0">
    <property type="entry name" value="PROTEIN NO VEIN"/>
    <property type="match status" value="1"/>
</dbReference>
<reference evidence="1 2" key="1">
    <citation type="submission" date="2020-01" db="EMBL/GenBank/DDBJ databases">
        <title>Identification and distribution of gene clusters putatively required for synthesis of sphingolipid metabolism inhibitors in phylogenetically diverse species of the filamentous fungus Fusarium.</title>
        <authorList>
            <person name="Kim H.-S."/>
            <person name="Busman M."/>
            <person name="Brown D.W."/>
            <person name="Divon H."/>
            <person name="Uhlig S."/>
            <person name="Proctor R.H."/>
        </authorList>
    </citation>
    <scope>NUCLEOTIDE SEQUENCE [LARGE SCALE GENOMIC DNA]</scope>
    <source>
        <strain evidence="1 2">NRRL 20459</strain>
    </source>
</reference>
<sequence>MHASTARDMDQLHPPHASTARYLVEEIWRENTANGTITEKDSELIYDKDTRFLLELIQNAEDNIYYRVTPTLSFTYKKGSLRVDCNEVGFTESDVRAICKIGNRTKIGHGRSAQYVGEKGIGFKSVFKVSSIVYISSRSVSFEFDRSQAVGLIAPIWAAFPELTLPGSTSFYLKLSDNCDENQIVHDIRHLDPTMLIFLRKLKHINLSIALDDGQDLVSRLPEEKDRAGVTESEIVLAFSSWNENLEDSTQSVYAFLPIRDYGFKFLIQGDFLLTANREDVQDSPWNRALREACADAFVKAAYRLNKGPERYTWIRYLPGKRIVGFFEPLRDLILEKLSKEPILEAFSGRMVAPAELTYVPKGNFSDDRRLPLTLSPMTKDS</sequence>
<dbReference type="InterPro" id="IPR036890">
    <property type="entry name" value="HATPase_C_sf"/>
</dbReference>
<dbReference type="Proteomes" id="UP000554235">
    <property type="component" value="Unassembled WGS sequence"/>
</dbReference>
<dbReference type="PANTHER" id="PTHR32387">
    <property type="entry name" value="WU:FJ29H11"/>
    <property type="match status" value="1"/>
</dbReference>
<organism evidence="1 2">
    <name type="scientific">Fusarium albosuccineum</name>
    <dbReference type="NCBI Taxonomy" id="1237068"/>
    <lineage>
        <taxon>Eukaryota</taxon>
        <taxon>Fungi</taxon>
        <taxon>Dikarya</taxon>
        <taxon>Ascomycota</taxon>
        <taxon>Pezizomycotina</taxon>
        <taxon>Sordariomycetes</taxon>
        <taxon>Hypocreomycetidae</taxon>
        <taxon>Hypocreales</taxon>
        <taxon>Nectriaceae</taxon>
        <taxon>Fusarium</taxon>
        <taxon>Fusarium decemcellulare species complex</taxon>
    </lineage>
</organism>
<protein>
    <submittedName>
        <fullName evidence="1">Uncharacterized protein</fullName>
    </submittedName>
</protein>
<gene>
    <name evidence="1" type="ORF">FALBO_5349</name>
</gene>
<proteinExistence type="predicted"/>
<dbReference type="EMBL" id="JAADYS010000696">
    <property type="protein sequence ID" value="KAF4467775.1"/>
    <property type="molecule type" value="Genomic_DNA"/>
</dbReference>
<dbReference type="SUPFAM" id="SSF55874">
    <property type="entry name" value="ATPase domain of HSP90 chaperone/DNA topoisomerase II/histidine kinase"/>
    <property type="match status" value="1"/>
</dbReference>
<accession>A0A8H4PCS6</accession>
<dbReference type="AlphaFoldDB" id="A0A8H4PCS6"/>
<name>A0A8H4PCS6_9HYPO</name>
<dbReference type="OrthoDB" id="1262810at2759"/>